<dbReference type="PANTHER" id="PTHR42723:SF1">
    <property type="entry name" value="CHLOROPHYLL SYNTHASE, CHLOROPLASTIC"/>
    <property type="match status" value="1"/>
</dbReference>
<dbReference type="Pfam" id="PF01040">
    <property type="entry name" value="UbiA"/>
    <property type="match status" value="1"/>
</dbReference>
<keyword evidence="4 5" id="KW-0472">Membrane</keyword>
<name>A0A346PDI1_9EURY</name>
<comment type="subcellular location">
    <subcellularLocation>
        <location evidence="1">Cell membrane</location>
        <topology evidence="1">Multi-pass membrane protein</topology>
    </subcellularLocation>
</comment>
<gene>
    <name evidence="6" type="ORF">AArc1_1237</name>
</gene>
<dbReference type="GeneID" id="37638046"/>
<feature type="transmembrane region" description="Helical" evidence="5">
    <location>
        <begin position="118"/>
        <end position="134"/>
    </location>
</feature>
<feature type="transmembrane region" description="Helical" evidence="5">
    <location>
        <begin position="146"/>
        <end position="164"/>
    </location>
</feature>
<dbReference type="EMBL" id="CP024047">
    <property type="protein sequence ID" value="AXR77576.1"/>
    <property type="molecule type" value="Genomic_DNA"/>
</dbReference>
<dbReference type="Gene3D" id="1.20.120.1780">
    <property type="entry name" value="UbiA prenyltransferase"/>
    <property type="match status" value="1"/>
</dbReference>
<keyword evidence="2 5" id="KW-0812">Transmembrane</keyword>
<feature type="transmembrane region" description="Helical" evidence="5">
    <location>
        <begin position="52"/>
        <end position="72"/>
    </location>
</feature>
<evidence type="ECO:0000256" key="4">
    <source>
        <dbReference type="ARBA" id="ARBA00023136"/>
    </source>
</evidence>
<evidence type="ECO:0000256" key="2">
    <source>
        <dbReference type="ARBA" id="ARBA00022692"/>
    </source>
</evidence>
<evidence type="ECO:0000256" key="1">
    <source>
        <dbReference type="ARBA" id="ARBA00004651"/>
    </source>
</evidence>
<keyword evidence="6" id="KW-0808">Transferase</keyword>
<evidence type="ECO:0000256" key="3">
    <source>
        <dbReference type="ARBA" id="ARBA00022989"/>
    </source>
</evidence>
<dbReference type="GO" id="GO:0016765">
    <property type="term" value="F:transferase activity, transferring alkyl or aryl (other than methyl) groups"/>
    <property type="evidence" value="ECO:0007669"/>
    <property type="project" value="InterPro"/>
</dbReference>
<dbReference type="GO" id="GO:0005886">
    <property type="term" value="C:plasma membrane"/>
    <property type="evidence" value="ECO:0007669"/>
    <property type="project" value="UniProtKB-SubCell"/>
</dbReference>
<dbReference type="AlphaFoldDB" id="A0A346PDI1"/>
<accession>A0A346PDI1</accession>
<dbReference type="Proteomes" id="UP000258707">
    <property type="component" value="Chromosome"/>
</dbReference>
<feature type="transmembrane region" description="Helical" evidence="5">
    <location>
        <begin position="21"/>
        <end position="46"/>
    </location>
</feature>
<dbReference type="InterPro" id="IPR044878">
    <property type="entry name" value="UbiA_sf"/>
</dbReference>
<dbReference type="RefSeq" id="WP_228442406.1">
    <property type="nucleotide sequence ID" value="NZ_CP024047.1"/>
</dbReference>
<dbReference type="InterPro" id="IPR050475">
    <property type="entry name" value="Prenyltransferase_related"/>
</dbReference>
<evidence type="ECO:0000313" key="6">
    <source>
        <dbReference type="EMBL" id="AXR77576.1"/>
    </source>
</evidence>
<sequence length="290" mass="31153">MRFSITCRDAGGLVSSLERGLRLLVHSNLFISLSTVSVAVTTLVLAELSLEFFPLFVVFAATMFVYSSNRVTDLAEDERNVPRRAAFTKRYGRRWLAFGVGLYLLAIGLAIVAGVQGAVYLLLPLVAAVLYSVIGIKRIFLVKNGFVGAAWGLLPLGVGYYYSVLWSVEILFLAGYVAAMITVAAVIFDIKDIEGDRAEGIATVPTVVGPRRTRLVSQAANVLIAAVVVGLVAVDAVSGTVLAVLAMNGYVAAYIPFADPDRGPLFYGFVVDGEHVFLAAVVLGLEWLVW</sequence>
<keyword evidence="3 5" id="KW-1133">Transmembrane helix</keyword>
<reference evidence="7" key="1">
    <citation type="submission" date="2017-10" db="EMBL/GenBank/DDBJ databases">
        <title>Phenotypic and genomic properties of facultatively anaerobic sulfur-reducing natronoarchaea from hypersaline soda lakes.</title>
        <authorList>
            <person name="Sorokin D.Y."/>
            <person name="Kublanov I.V."/>
            <person name="Roman P."/>
            <person name="Sinninghe Damste J.S."/>
            <person name="Golyshin P.N."/>
            <person name="Rojo D."/>
            <person name="Ciordia S."/>
            <person name="Mena Md.C."/>
            <person name="Ferrer M."/>
            <person name="Messina E."/>
            <person name="Smedile F."/>
            <person name="La Spada G."/>
            <person name="La Cono V."/>
            <person name="Yakimov M.M."/>
        </authorList>
    </citation>
    <scope>NUCLEOTIDE SEQUENCE [LARGE SCALE GENOMIC DNA]</scope>
    <source>
        <strain evidence="7">AArc1</strain>
    </source>
</reference>
<organism evidence="6 7">
    <name type="scientific">Natrarchaeobaculum sulfurireducens</name>
    <dbReference type="NCBI Taxonomy" id="2044521"/>
    <lineage>
        <taxon>Archaea</taxon>
        <taxon>Methanobacteriati</taxon>
        <taxon>Methanobacteriota</taxon>
        <taxon>Stenosarchaea group</taxon>
        <taxon>Halobacteria</taxon>
        <taxon>Halobacteriales</taxon>
        <taxon>Natrialbaceae</taxon>
        <taxon>Natrarchaeobaculum</taxon>
    </lineage>
</organism>
<feature type="transmembrane region" description="Helical" evidence="5">
    <location>
        <begin position="265"/>
        <end position="289"/>
    </location>
</feature>
<feature type="transmembrane region" description="Helical" evidence="5">
    <location>
        <begin position="170"/>
        <end position="188"/>
    </location>
</feature>
<dbReference type="KEGG" id="nan:AArc1_1237"/>
<evidence type="ECO:0000313" key="7">
    <source>
        <dbReference type="Proteomes" id="UP000258707"/>
    </source>
</evidence>
<feature type="transmembrane region" description="Helical" evidence="5">
    <location>
        <begin position="93"/>
        <end position="112"/>
    </location>
</feature>
<evidence type="ECO:0000256" key="5">
    <source>
        <dbReference type="SAM" id="Phobius"/>
    </source>
</evidence>
<feature type="transmembrane region" description="Helical" evidence="5">
    <location>
        <begin position="220"/>
        <end position="245"/>
    </location>
</feature>
<dbReference type="PANTHER" id="PTHR42723">
    <property type="entry name" value="CHLOROPHYLL SYNTHASE"/>
    <property type="match status" value="1"/>
</dbReference>
<dbReference type="InterPro" id="IPR000537">
    <property type="entry name" value="UbiA_prenyltransferase"/>
</dbReference>
<proteinExistence type="predicted"/>
<protein>
    <submittedName>
        <fullName evidence="6">4-hydroxybenzoate polyprenyltransferase</fullName>
    </submittedName>
</protein>
<dbReference type="Gene3D" id="1.10.357.140">
    <property type="entry name" value="UbiA prenyltransferase"/>
    <property type="match status" value="1"/>
</dbReference>